<feature type="transmembrane region" description="Helical" evidence="1">
    <location>
        <begin position="248"/>
        <end position="265"/>
    </location>
</feature>
<comment type="caution">
    <text evidence="2">The sequence shown here is derived from an EMBL/GenBank/DDBJ whole genome shotgun (WGS) entry which is preliminary data.</text>
</comment>
<feature type="transmembrane region" description="Helical" evidence="1">
    <location>
        <begin position="347"/>
        <end position="365"/>
    </location>
</feature>
<feature type="transmembrane region" description="Helical" evidence="1">
    <location>
        <begin position="80"/>
        <end position="101"/>
    </location>
</feature>
<dbReference type="InterPro" id="IPR046264">
    <property type="entry name" value="DUF6297"/>
</dbReference>
<reference evidence="2 3" key="1">
    <citation type="submission" date="2018-10" db="EMBL/GenBank/DDBJ databases">
        <title>Kocuria sp. M5W7-7, whole genome shotgun sequence.</title>
        <authorList>
            <person name="Tuo L."/>
        </authorList>
    </citation>
    <scope>NUCLEOTIDE SEQUENCE [LARGE SCALE GENOMIC DNA]</scope>
    <source>
        <strain evidence="2 3">M5W7-7</strain>
    </source>
</reference>
<feature type="transmembrane region" description="Helical" evidence="1">
    <location>
        <begin position="162"/>
        <end position="183"/>
    </location>
</feature>
<organism evidence="2 3">
    <name type="scientific">Kocuria soli</name>
    <dbReference type="NCBI Taxonomy" id="2485125"/>
    <lineage>
        <taxon>Bacteria</taxon>
        <taxon>Bacillati</taxon>
        <taxon>Actinomycetota</taxon>
        <taxon>Actinomycetes</taxon>
        <taxon>Micrococcales</taxon>
        <taxon>Micrococcaceae</taxon>
        <taxon>Kocuria</taxon>
    </lineage>
</organism>
<keyword evidence="1" id="KW-0472">Membrane</keyword>
<feature type="transmembrane region" description="Helical" evidence="1">
    <location>
        <begin position="371"/>
        <end position="394"/>
    </location>
</feature>
<keyword evidence="1" id="KW-1133">Transmembrane helix</keyword>
<feature type="transmembrane region" description="Helical" evidence="1">
    <location>
        <begin position="415"/>
        <end position="437"/>
    </location>
</feature>
<evidence type="ECO:0000256" key="1">
    <source>
        <dbReference type="SAM" id="Phobius"/>
    </source>
</evidence>
<feature type="transmembrane region" description="Helical" evidence="1">
    <location>
        <begin position="443"/>
        <end position="461"/>
    </location>
</feature>
<dbReference type="EMBL" id="RKMF01000002">
    <property type="protein sequence ID" value="ROZ64578.1"/>
    <property type="molecule type" value="Genomic_DNA"/>
</dbReference>
<dbReference type="AlphaFoldDB" id="A0A3N3ZZJ7"/>
<feature type="transmembrane region" description="Helical" evidence="1">
    <location>
        <begin position="37"/>
        <end position="60"/>
    </location>
</feature>
<feature type="transmembrane region" description="Helical" evidence="1">
    <location>
        <begin position="195"/>
        <end position="216"/>
    </location>
</feature>
<evidence type="ECO:0000313" key="2">
    <source>
        <dbReference type="EMBL" id="ROZ64578.1"/>
    </source>
</evidence>
<dbReference type="Pfam" id="PF19814">
    <property type="entry name" value="DUF6297"/>
    <property type="match status" value="1"/>
</dbReference>
<feature type="transmembrane region" description="Helical" evidence="1">
    <location>
        <begin position="135"/>
        <end position="156"/>
    </location>
</feature>
<evidence type="ECO:0000313" key="3">
    <source>
        <dbReference type="Proteomes" id="UP000270616"/>
    </source>
</evidence>
<gene>
    <name evidence="2" type="ORF">EDL96_01560</name>
</gene>
<name>A0A3N3ZZJ7_9MICC</name>
<protein>
    <submittedName>
        <fullName evidence="2">Uncharacterized protein</fullName>
    </submittedName>
</protein>
<keyword evidence="3" id="KW-1185">Reference proteome</keyword>
<accession>A0A3N3ZZJ7</accession>
<keyword evidence="1" id="KW-0812">Transmembrane</keyword>
<sequence length="516" mass="53265">MKDAPDSTEGTTDFDPWARARALAGARVSVPWGERFITVYTQVFSAIVAVAAVGSVLHFSGSAYPQWRMLATPFAVDTGMSPWPTFVLLVVTIGSVAVWVLRGVGPVSAAQADLVWGFQLPVDRRPFLERSLRRAVFRASLVSFLAACTCGAAGWAVSGNPAAALVPASLVAPLGPLTVGLSVMSQTRDRSSQRWAGALHKVPAFVAFLVFATAVIRLMQQVLWHGDATAGGTLEKSVSGTHFLNPDLWMGATAVLTLAASWWLLRTASAHLSALSWQSLSEGAGKATMSGVAVRSLDVQDLYRSMTPHARSDARPSRLLPRRPVAPWAALARAEAVGWLRLPGIPLLWSATCSLAVVLVATPGLSTGLSVALTLLVLGLIAGDLVAACTRVSALNPDAEAVLPVGRMQADVARTLVPCLLMAAWGAAAVGACGLMTGAPAVAVMGLFAGWGVGASAVAGARRPPIDWGGAMVMTDTGPVPVGVMGQIAAAHTAGAISFLPALVVPGHDVGSSGSG</sequence>
<proteinExistence type="predicted"/>
<dbReference type="Proteomes" id="UP000270616">
    <property type="component" value="Unassembled WGS sequence"/>
</dbReference>